<dbReference type="OrthoDB" id="108135at2"/>
<name>A0A5B9DTV9_9HYPH</name>
<dbReference type="Pfam" id="PF13354">
    <property type="entry name" value="Beta-lactamase2"/>
    <property type="match status" value="1"/>
</dbReference>
<dbReference type="InterPro" id="IPR000871">
    <property type="entry name" value="Beta-lactam_class-A"/>
</dbReference>
<gene>
    <name evidence="2" type="ORF">FNA67_21650</name>
</gene>
<dbReference type="PANTHER" id="PTHR35333">
    <property type="entry name" value="BETA-LACTAMASE"/>
    <property type="match status" value="1"/>
</dbReference>
<dbReference type="RefSeq" id="WP_147658085.1">
    <property type="nucleotide sequence ID" value="NZ_BMFM01000001.1"/>
</dbReference>
<keyword evidence="3" id="KW-1185">Reference proteome</keyword>
<dbReference type="Proteomes" id="UP000321062">
    <property type="component" value="Chromosome"/>
</dbReference>
<dbReference type="KEGG" id="yti:FNA67_21650"/>
<dbReference type="EMBL" id="CP041690">
    <property type="protein sequence ID" value="QEE22607.1"/>
    <property type="molecule type" value="Genomic_DNA"/>
</dbReference>
<organism evidence="2 3">
    <name type="scientific">Paradevosia tibetensis</name>
    <dbReference type="NCBI Taxonomy" id="1447062"/>
    <lineage>
        <taxon>Bacteria</taxon>
        <taxon>Pseudomonadati</taxon>
        <taxon>Pseudomonadota</taxon>
        <taxon>Alphaproteobacteria</taxon>
        <taxon>Hyphomicrobiales</taxon>
        <taxon>Devosiaceae</taxon>
        <taxon>Paradevosia</taxon>
    </lineage>
</organism>
<dbReference type="Gene3D" id="3.40.710.10">
    <property type="entry name" value="DD-peptidase/beta-lactamase superfamily"/>
    <property type="match status" value="1"/>
</dbReference>
<evidence type="ECO:0000313" key="2">
    <source>
        <dbReference type="EMBL" id="QEE22607.1"/>
    </source>
</evidence>
<proteinExistence type="predicted"/>
<dbReference type="InterPro" id="IPR045155">
    <property type="entry name" value="Beta-lactam_cat"/>
</dbReference>
<dbReference type="SUPFAM" id="SSF56601">
    <property type="entry name" value="beta-lactamase/transpeptidase-like"/>
    <property type="match status" value="1"/>
</dbReference>
<evidence type="ECO:0000256" key="1">
    <source>
        <dbReference type="ARBA" id="ARBA00001526"/>
    </source>
</evidence>
<dbReference type="GO" id="GO:0008800">
    <property type="term" value="F:beta-lactamase activity"/>
    <property type="evidence" value="ECO:0007669"/>
    <property type="project" value="UniProtKB-EC"/>
</dbReference>
<evidence type="ECO:0000313" key="3">
    <source>
        <dbReference type="Proteomes" id="UP000321062"/>
    </source>
</evidence>
<sequence>MKNLILAAFAAMTILIGGGAAVARNVDEDKAVIEMLLGETPVTAESFTPGFLEAVPLEKVREVLKAASEQIGPVVSIKALDEVYRVTTATHEMDVLLTRDAKGRISGLLLHPPVALNKSLAELADELGALPGEVAYLVTRNGEVLASRDADKPLAVGSAFKLGILAALNDRIAAGKAHWSDTVELEARQVSLPSGILQTFAVGSPLTLSTLATLMISISDNTATDVLLDYVGREAVAAKLGTEFVLKTREVFLLKGNKALRERFLGADLAGKRALADEMDGQTVRMADVEMNPHDQGIEWYVPLERLCALASTVKGLDAMRANPGLANKRDWAQVSYKGGSEVGVLNMTTAALAKDGDLYCVAFTWNGEDALKEADAAAPYGAILGLLARE</sequence>
<dbReference type="GO" id="GO:0030655">
    <property type="term" value="P:beta-lactam antibiotic catabolic process"/>
    <property type="evidence" value="ECO:0007669"/>
    <property type="project" value="InterPro"/>
</dbReference>
<accession>A0A5B9DTV9</accession>
<comment type="catalytic activity">
    <reaction evidence="1">
        <text>a beta-lactam + H2O = a substituted beta-amino acid</text>
        <dbReference type="Rhea" id="RHEA:20401"/>
        <dbReference type="ChEBI" id="CHEBI:15377"/>
        <dbReference type="ChEBI" id="CHEBI:35627"/>
        <dbReference type="ChEBI" id="CHEBI:140347"/>
        <dbReference type="EC" id="3.5.2.6"/>
    </reaction>
</comment>
<reference evidence="2 3" key="1">
    <citation type="journal article" date="2015" name="Int. J. Syst. Evol. Microbiol.">
        <title>Youhaiella tibetensis gen. nov., sp. nov., isolated from subsurface sediment.</title>
        <authorList>
            <person name="Wang Y.X."/>
            <person name="Huang F.Q."/>
            <person name="Nogi Y."/>
            <person name="Pang S.J."/>
            <person name="Wang P.K."/>
            <person name="Lv J."/>
        </authorList>
    </citation>
    <scope>NUCLEOTIDE SEQUENCE [LARGE SCALE GENOMIC DNA]</scope>
    <source>
        <strain evidence="3">fig4</strain>
    </source>
</reference>
<dbReference type="PANTHER" id="PTHR35333:SF5">
    <property type="entry name" value="CONSERVED LIPOPROTEIN LPQF-RELATED"/>
    <property type="match status" value="1"/>
</dbReference>
<dbReference type="AlphaFoldDB" id="A0A5B9DTV9"/>
<dbReference type="GO" id="GO:0046677">
    <property type="term" value="P:response to antibiotic"/>
    <property type="evidence" value="ECO:0007669"/>
    <property type="project" value="InterPro"/>
</dbReference>
<protein>
    <submittedName>
        <fullName evidence="2">Uncharacterized protein</fullName>
    </submittedName>
</protein>
<dbReference type="InterPro" id="IPR012338">
    <property type="entry name" value="Beta-lactam/transpept-like"/>
</dbReference>